<evidence type="ECO:0000259" key="2">
    <source>
        <dbReference type="Pfam" id="PF20152"/>
    </source>
</evidence>
<dbReference type="InParanoid" id="A0A409XZE1"/>
<feature type="transmembrane region" description="Helical" evidence="1">
    <location>
        <begin position="172"/>
        <end position="196"/>
    </location>
</feature>
<feature type="transmembrane region" description="Helical" evidence="1">
    <location>
        <begin position="216"/>
        <end position="238"/>
    </location>
</feature>
<proteinExistence type="predicted"/>
<comment type="caution">
    <text evidence="3">The sequence shown here is derived from an EMBL/GenBank/DDBJ whole genome shotgun (WGS) entry which is preliminary data.</text>
</comment>
<dbReference type="PANTHER" id="PTHR40465:SF1">
    <property type="entry name" value="DUF6534 DOMAIN-CONTAINING PROTEIN"/>
    <property type="match status" value="1"/>
</dbReference>
<dbReference type="InterPro" id="IPR045339">
    <property type="entry name" value="DUF6534"/>
</dbReference>
<name>A0A409XZE1_9AGAR</name>
<dbReference type="OrthoDB" id="3206554at2759"/>
<dbReference type="Proteomes" id="UP000284706">
    <property type="component" value="Unassembled WGS sequence"/>
</dbReference>
<feature type="domain" description="DUF6534" evidence="2">
    <location>
        <begin position="181"/>
        <end position="267"/>
    </location>
</feature>
<dbReference type="AlphaFoldDB" id="A0A409XZE1"/>
<evidence type="ECO:0000313" key="4">
    <source>
        <dbReference type="Proteomes" id="UP000284706"/>
    </source>
</evidence>
<feature type="transmembrane region" description="Helical" evidence="1">
    <location>
        <begin position="12"/>
        <end position="35"/>
    </location>
</feature>
<gene>
    <name evidence="3" type="ORF">CVT26_004783</name>
</gene>
<keyword evidence="1" id="KW-1133">Transmembrane helix</keyword>
<dbReference type="PANTHER" id="PTHR40465">
    <property type="entry name" value="CHROMOSOME 1, WHOLE GENOME SHOTGUN SEQUENCE"/>
    <property type="match status" value="1"/>
</dbReference>
<keyword evidence="1" id="KW-0472">Membrane</keyword>
<sequence length="295" mass="33087">MKVGDISGTYGAILLGALISAFLSGVFAVQCTIYFKFYPRDGKSMKGLVLFVWSDPNILFCETILRSRKQVFGVDPHWPHLGIYVELPSPELWKDPTCSVHPNHHCCEYNVSFSAGIPDGINVKLGVVLTAVLTFLTHCLFAQRMYHPSASASGAEMIRLQTYPTFRKHFRWLFSMGLGLSCALDIMITLSLFFLLRKTRRQSIMLHSIIDSLILYAFEIGTLTSAATVASMLCWVLIDNNLIFLALHFIVGKLYANSLLATLNSRHQLRRVHSTALDLMHFNLPHITDGYVSSP</sequence>
<dbReference type="Pfam" id="PF20152">
    <property type="entry name" value="DUF6534"/>
    <property type="match status" value="1"/>
</dbReference>
<accession>A0A409XZE1</accession>
<feature type="transmembrane region" description="Helical" evidence="1">
    <location>
        <begin position="125"/>
        <end position="146"/>
    </location>
</feature>
<keyword evidence="4" id="KW-1185">Reference proteome</keyword>
<organism evidence="3 4">
    <name type="scientific">Gymnopilus dilepis</name>
    <dbReference type="NCBI Taxonomy" id="231916"/>
    <lineage>
        <taxon>Eukaryota</taxon>
        <taxon>Fungi</taxon>
        <taxon>Dikarya</taxon>
        <taxon>Basidiomycota</taxon>
        <taxon>Agaricomycotina</taxon>
        <taxon>Agaricomycetes</taxon>
        <taxon>Agaricomycetidae</taxon>
        <taxon>Agaricales</taxon>
        <taxon>Agaricineae</taxon>
        <taxon>Hymenogastraceae</taxon>
        <taxon>Gymnopilus</taxon>
    </lineage>
</organism>
<evidence type="ECO:0000313" key="3">
    <source>
        <dbReference type="EMBL" id="PPQ96148.1"/>
    </source>
</evidence>
<dbReference type="EMBL" id="NHYE01001393">
    <property type="protein sequence ID" value="PPQ96148.1"/>
    <property type="molecule type" value="Genomic_DNA"/>
</dbReference>
<evidence type="ECO:0000256" key="1">
    <source>
        <dbReference type="SAM" id="Phobius"/>
    </source>
</evidence>
<reference evidence="3 4" key="1">
    <citation type="journal article" date="2018" name="Evol. Lett.">
        <title>Horizontal gene cluster transfer increased hallucinogenic mushroom diversity.</title>
        <authorList>
            <person name="Reynolds H.T."/>
            <person name="Vijayakumar V."/>
            <person name="Gluck-Thaler E."/>
            <person name="Korotkin H.B."/>
            <person name="Matheny P.B."/>
            <person name="Slot J.C."/>
        </authorList>
    </citation>
    <scope>NUCLEOTIDE SEQUENCE [LARGE SCALE GENOMIC DNA]</scope>
    <source>
        <strain evidence="3 4">SRW20</strain>
    </source>
</reference>
<feature type="transmembrane region" description="Helical" evidence="1">
    <location>
        <begin position="244"/>
        <end position="263"/>
    </location>
</feature>
<keyword evidence="1" id="KW-0812">Transmembrane</keyword>
<dbReference type="STRING" id="231916.A0A409XZE1"/>
<protein>
    <recommendedName>
        <fullName evidence="2">DUF6534 domain-containing protein</fullName>
    </recommendedName>
</protein>